<evidence type="ECO:0000259" key="1">
    <source>
        <dbReference type="Pfam" id="PF21788"/>
    </source>
</evidence>
<sequence>MERLLERSKKSTYKNHQLKKQLQRKGKLIKELMVIKAILKKAELKNSESMRYDPEFLLECVLLRIKSKSTYDHLRSNHILPLPSPQAIRRLLCCMPCKFGLNSFALSSIKTFLSGKPKNMCYGSLHDVCTEDSSASTTDIPYLADHGLVLIFRPYKASWIQPIAVFASNDLISPHRLVQESLRGSQPNNSTWNIWIGCFFFLRDLRHLFKCSRNHIFNSKDVQAAGKTIQYSNLLKLFQHDEGRGSTGLSVVPKLKPAHLNPKSFQRMSVKLAILSNSVADGLHRYGMSADEKLAGKFNDCKALKAPENSFDVMNARRPADEITETNWNGTGGRHEFWKTKFYCVEIPRTIFIWCMSHVSPILNGLRVTIMSTIDVVEPLLRENYRNVLTGKMKQDCIERFFWIIRMSGRCGDKPTAASFLELFRLLTLYYTTKPELRGVIRDVDDRSIVLTSYSSCIKKRFSNTKKLMKEKRDYFRDILLQGIMREMDLVHSAGNEDLSTKNDDASTTTQKPASSKINVLDCHIATSSIIFVGIWYTHSGRKIGGRTLPFVKVV</sequence>
<dbReference type="AlphaFoldDB" id="A0AAD5PQA9"/>
<name>A0AAD5PQA9_9CRUS</name>
<feature type="domain" description="Transposable element P transposase-like GTP-binding insertion" evidence="1">
    <location>
        <begin position="207"/>
        <end position="320"/>
    </location>
</feature>
<keyword evidence="3" id="KW-1185">Reference proteome</keyword>
<proteinExistence type="predicted"/>
<evidence type="ECO:0000313" key="3">
    <source>
        <dbReference type="Proteomes" id="UP000820818"/>
    </source>
</evidence>
<dbReference type="InterPro" id="IPR048366">
    <property type="entry name" value="TNP-like_GBD"/>
</dbReference>
<dbReference type="Pfam" id="PF21788">
    <property type="entry name" value="TNP-like_GBD"/>
    <property type="match status" value="1"/>
</dbReference>
<reference evidence="2 3" key="1">
    <citation type="submission" date="2022-05" db="EMBL/GenBank/DDBJ databases">
        <title>A multi-omics perspective on studying reproductive biology in Daphnia sinensis.</title>
        <authorList>
            <person name="Jia J."/>
        </authorList>
    </citation>
    <scope>NUCLEOTIDE SEQUENCE [LARGE SCALE GENOMIC DNA]</scope>
    <source>
        <strain evidence="2 3">WSL</strain>
    </source>
</reference>
<dbReference type="EMBL" id="WJBH02000007">
    <property type="protein sequence ID" value="KAI9556036.1"/>
    <property type="molecule type" value="Genomic_DNA"/>
</dbReference>
<protein>
    <recommendedName>
        <fullName evidence="1">Transposable element P transposase-like GTP-binding insertion domain-containing protein</fullName>
    </recommendedName>
</protein>
<comment type="caution">
    <text evidence="2">The sequence shown here is derived from an EMBL/GenBank/DDBJ whole genome shotgun (WGS) entry which is preliminary data.</text>
</comment>
<dbReference type="Proteomes" id="UP000820818">
    <property type="component" value="Linkage Group LG7"/>
</dbReference>
<evidence type="ECO:0000313" key="2">
    <source>
        <dbReference type="EMBL" id="KAI9556036.1"/>
    </source>
</evidence>
<accession>A0AAD5PQA9</accession>
<gene>
    <name evidence="2" type="ORF">GHT06_018603</name>
</gene>
<organism evidence="2 3">
    <name type="scientific">Daphnia sinensis</name>
    <dbReference type="NCBI Taxonomy" id="1820382"/>
    <lineage>
        <taxon>Eukaryota</taxon>
        <taxon>Metazoa</taxon>
        <taxon>Ecdysozoa</taxon>
        <taxon>Arthropoda</taxon>
        <taxon>Crustacea</taxon>
        <taxon>Branchiopoda</taxon>
        <taxon>Diplostraca</taxon>
        <taxon>Cladocera</taxon>
        <taxon>Anomopoda</taxon>
        <taxon>Daphniidae</taxon>
        <taxon>Daphnia</taxon>
        <taxon>Daphnia similis group</taxon>
    </lineage>
</organism>